<keyword evidence="6 10" id="KW-0999">Mitochondrion inner membrane</keyword>
<evidence type="ECO:0000256" key="4">
    <source>
        <dbReference type="ARBA" id="ARBA00022547"/>
    </source>
</evidence>
<dbReference type="SUPFAM" id="SSF161065">
    <property type="entry name" value="ATP synthase D chain-like"/>
    <property type="match status" value="1"/>
</dbReference>
<dbReference type="GO" id="GO:0015986">
    <property type="term" value="P:proton motive force-driven ATP synthesis"/>
    <property type="evidence" value="ECO:0007669"/>
    <property type="project" value="UniProtKB-UniRule"/>
</dbReference>
<dbReference type="PIRSF" id="PIRSF005514">
    <property type="entry name" value="ATPase_F0_D_mt"/>
    <property type="match status" value="1"/>
</dbReference>
<evidence type="ECO:0000256" key="7">
    <source>
        <dbReference type="ARBA" id="ARBA00023065"/>
    </source>
</evidence>
<evidence type="ECO:0000256" key="8">
    <source>
        <dbReference type="ARBA" id="ARBA00023128"/>
    </source>
</evidence>
<comment type="function">
    <text evidence="10">Mitochondrial membrane ATP synthase (F(1)F(0) ATP synthase or Complex V) produces ATP from ADP in the presence of a proton gradient across the membrane which is generated by electron transport complexes of the respiratory chain. F-type ATPases consist of two structural domains, F(1) - containing the extramembraneous catalytic core, and F(0) - containing the membrane proton channel, linked together by a central stalk and a peripheral stalk. During catalysis, ATP synthesis in the catalytic domain of F(1) is coupled via a rotary mechanism of the central stalk subunits to proton translocation.</text>
</comment>
<keyword evidence="8 10" id="KW-0496">Mitochondrion</keyword>
<dbReference type="GeneID" id="109462882"/>
<sequence length="159" mass="17907">MAGRRAAVKAIDWIAFAERVPPNQKAQFTALKAKSDAIYSKYLSTPEKPAAINFAFYKSRLANPALVDEFEQKFNAVKVPEPADTYTAGLEEAQKKAQADVQKFIAESNARIKGYEEQAAIYNNMPPTELMTYDDVFAAFPEMKPDKEKYPIWPHKPIS</sequence>
<evidence type="ECO:0000256" key="2">
    <source>
        <dbReference type="ARBA" id="ARBA00006842"/>
    </source>
</evidence>
<evidence type="ECO:0000256" key="6">
    <source>
        <dbReference type="ARBA" id="ARBA00022792"/>
    </source>
</evidence>
<comment type="subcellular location">
    <subcellularLocation>
        <location evidence="1 10">Mitochondrion inner membrane</location>
    </subcellularLocation>
</comment>
<protein>
    <recommendedName>
        <fullName evidence="10">ATP synthase subunit d, mitochondrial</fullName>
    </recommendedName>
</protein>
<organism evidence="11 12">
    <name type="scientific">Branchiostoma belcheri</name>
    <name type="common">Amphioxus</name>
    <dbReference type="NCBI Taxonomy" id="7741"/>
    <lineage>
        <taxon>Eukaryota</taxon>
        <taxon>Metazoa</taxon>
        <taxon>Chordata</taxon>
        <taxon>Cephalochordata</taxon>
        <taxon>Leptocardii</taxon>
        <taxon>Amphioxiformes</taxon>
        <taxon>Branchiostomatidae</taxon>
        <taxon>Branchiostoma</taxon>
    </lineage>
</organism>
<evidence type="ECO:0000313" key="11">
    <source>
        <dbReference type="Proteomes" id="UP000515135"/>
    </source>
</evidence>
<dbReference type="OrthoDB" id="35799at2759"/>
<dbReference type="Pfam" id="PF05873">
    <property type="entry name" value="Mt_ATP-synt_D"/>
    <property type="match status" value="1"/>
</dbReference>
<dbReference type="GO" id="GO:0005743">
    <property type="term" value="C:mitochondrial inner membrane"/>
    <property type="evidence" value="ECO:0007669"/>
    <property type="project" value="UniProtKB-SubCell"/>
</dbReference>
<proteinExistence type="inferred from homology"/>
<keyword evidence="11" id="KW-1185">Reference proteome</keyword>
<comment type="similarity">
    <text evidence="2 10">Belongs to the ATPase d subunit family.</text>
</comment>
<dbReference type="PANTHER" id="PTHR12700">
    <property type="entry name" value="ATP SYNTHASE SUBUNIT D, MITOCHONDRIAL"/>
    <property type="match status" value="1"/>
</dbReference>
<dbReference type="GO" id="GO:0045259">
    <property type="term" value="C:proton-transporting ATP synthase complex"/>
    <property type="evidence" value="ECO:0007669"/>
    <property type="project" value="UniProtKB-KW"/>
</dbReference>
<dbReference type="InterPro" id="IPR008689">
    <property type="entry name" value="ATP_synth_F0_dsu_mt"/>
</dbReference>
<dbReference type="GO" id="GO:0015078">
    <property type="term" value="F:proton transmembrane transporter activity"/>
    <property type="evidence" value="ECO:0007669"/>
    <property type="project" value="InterPro"/>
</dbReference>
<keyword evidence="9 10" id="KW-0472">Membrane</keyword>
<evidence type="ECO:0000256" key="1">
    <source>
        <dbReference type="ARBA" id="ARBA00004273"/>
    </source>
</evidence>
<dbReference type="RefSeq" id="XP_019615079.1">
    <property type="nucleotide sequence ID" value="XM_019759520.1"/>
</dbReference>
<evidence type="ECO:0000256" key="5">
    <source>
        <dbReference type="ARBA" id="ARBA00022781"/>
    </source>
</evidence>
<gene>
    <name evidence="12" type="primary">LOC109462882</name>
</gene>
<evidence type="ECO:0000256" key="3">
    <source>
        <dbReference type="ARBA" id="ARBA00022448"/>
    </source>
</evidence>
<keyword evidence="7 10" id="KW-0406">Ion transport</keyword>
<dbReference type="AlphaFoldDB" id="A0A6P4XX21"/>
<keyword evidence="3 10" id="KW-0813">Transport</keyword>
<dbReference type="InterPro" id="IPR036228">
    <property type="entry name" value="ATP_synth_F0_dsu_sf_mt"/>
</dbReference>
<evidence type="ECO:0000313" key="12">
    <source>
        <dbReference type="RefSeq" id="XP_019615079.1"/>
    </source>
</evidence>
<keyword evidence="4" id="KW-0138">CF(0)</keyword>
<dbReference type="KEGG" id="bbel:109462882"/>
<dbReference type="Gene3D" id="6.10.280.70">
    <property type="match status" value="1"/>
</dbReference>
<accession>A0A6P4XX21</accession>
<evidence type="ECO:0000256" key="10">
    <source>
        <dbReference type="PIRNR" id="PIRNR005514"/>
    </source>
</evidence>
<reference evidence="12" key="1">
    <citation type="submission" date="2025-08" db="UniProtKB">
        <authorList>
            <consortium name="RefSeq"/>
        </authorList>
    </citation>
    <scope>IDENTIFICATION</scope>
    <source>
        <tissue evidence="12">Gonad</tissue>
    </source>
</reference>
<keyword evidence="5 10" id="KW-0375">Hydrogen ion transport</keyword>
<dbReference type="Proteomes" id="UP000515135">
    <property type="component" value="Unplaced"/>
</dbReference>
<evidence type="ECO:0000256" key="9">
    <source>
        <dbReference type="ARBA" id="ARBA00023136"/>
    </source>
</evidence>
<name>A0A6P4XX21_BRABE</name>